<dbReference type="GO" id="GO:0004794">
    <property type="term" value="F:threonine deaminase activity"/>
    <property type="evidence" value="ECO:0007669"/>
    <property type="project" value="TreeGrafter"/>
</dbReference>
<dbReference type="GO" id="GO:0006565">
    <property type="term" value="P:L-serine catabolic process"/>
    <property type="evidence" value="ECO:0007669"/>
    <property type="project" value="TreeGrafter"/>
</dbReference>
<dbReference type="GO" id="GO:0003941">
    <property type="term" value="F:L-serine ammonia-lyase activity"/>
    <property type="evidence" value="ECO:0007669"/>
    <property type="project" value="UniProtKB-EC"/>
</dbReference>
<dbReference type="InterPro" id="IPR050147">
    <property type="entry name" value="Ser/Thr_Dehydratase"/>
</dbReference>
<dbReference type="GO" id="GO:0009097">
    <property type="term" value="P:isoleucine biosynthetic process"/>
    <property type="evidence" value="ECO:0007669"/>
    <property type="project" value="TreeGrafter"/>
</dbReference>
<dbReference type="STRING" id="1209931.A0A135UPK2"/>
<dbReference type="FunFam" id="3.40.50.1100:FF:000040">
    <property type="entry name" value="L-serine dehydratase, putative"/>
    <property type="match status" value="1"/>
</dbReference>
<keyword evidence="6" id="KW-0312">Gluconeogenesis</keyword>
<dbReference type="EMBL" id="JFFI01001181">
    <property type="protein sequence ID" value="KXH62321.1"/>
    <property type="molecule type" value="Genomic_DNA"/>
</dbReference>
<dbReference type="GO" id="GO:0030170">
    <property type="term" value="F:pyridoxal phosphate binding"/>
    <property type="evidence" value="ECO:0007669"/>
    <property type="project" value="InterPro"/>
</dbReference>
<keyword evidence="9" id="KW-0456">Lyase</keyword>
<dbReference type="PANTHER" id="PTHR48078">
    <property type="entry name" value="THREONINE DEHYDRATASE, MITOCHONDRIAL-RELATED"/>
    <property type="match status" value="1"/>
</dbReference>
<reference evidence="12 13" key="1">
    <citation type="submission" date="2014-02" db="EMBL/GenBank/DDBJ databases">
        <title>The genome sequence of Colletotrichum salicis CBS 607.94.</title>
        <authorList>
            <person name="Baroncelli R."/>
            <person name="Thon M.R."/>
        </authorList>
    </citation>
    <scope>NUCLEOTIDE SEQUENCE [LARGE SCALE GENOMIC DNA]</scope>
    <source>
        <strain evidence="12 13">CBS 607.94</strain>
    </source>
</reference>
<comment type="catalytic activity">
    <reaction evidence="10">
        <text>L-serine = pyruvate + NH4(+)</text>
        <dbReference type="Rhea" id="RHEA:19169"/>
        <dbReference type="ChEBI" id="CHEBI:15361"/>
        <dbReference type="ChEBI" id="CHEBI:28938"/>
        <dbReference type="ChEBI" id="CHEBI:33384"/>
        <dbReference type="EC" id="4.3.1.17"/>
    </reaction>
</comment>
<dbReference type="InterPro" id="IPR000634">
    <property type="entry name" value="Ser/Thr_deHydtase_PyrdxlP-BS"/>
</dbReference>
<dbReference type="Pfam" id="PF00291">
    <property type="entry name" value="PALP"/>
    <property type="match status" value="1"/>
</dbReference>
<dbReference type="SUPFAM" id="SSF53686">
    <property type="entry name" value="Tryptophan synthase beta subunit-like PLP-dependent enzymes"/>
    <property type="match status" value="1"/>
</dbReference>
<accession>A0A135UPK2</accession>
<evidence type="ECO:0000256" key="5">
    <source>
        <dbReference type="ARBA" id="ARBA00012093"/>
    </source>
</evidence>
<dbReference type="InterPro" id="IPR036052">
    <property type="entry name" value="TrpB-like_PALP_sf"/>
</dbReference>
<name>A0A135UPK2_9PEZI</name>
<evidence type="ECO:0000256" key="8">
    <source>
        <dbReference type="ARBA" id="ARBA00022898"/>
    </source>
</evidence>
<dbReference type="EC" id="4.3.1.17" evidence="5"/>
<feature type="domain" description="Tryptophan synthase beta chain-like PALP" evidence="11">
    <location>
        <begin position="13"/>
        <end position="330"/>
    </location>
</feature>
<keyword evidence="13" id="KW-1185">Reference proteome</keyword>
<dbReference type="InterPro" id="IPR001926">
    <property type="entry name" value="TrpB-like_PALP"/>
</dbReference>
<keyword evidence="8" id="KW-0663">Pyridoxal phosphate</keyword>
<dbReference type="AlphaFoldDB" id="A0A135UPK2"/>
<evidence type="ECO:0000256" key="1">
    <source>
        <dbReference type="ARBA" id="ARBA00001933"/>
    </source>
</evidence>
<comment type="cofactor">
    <cofactor evidence="1">
        <name>pyridoxal 5'-phosphate</name>
        <dbReference type="ChEBI" id="CHEBI:597326"/>
    </cofactor>
</comment>
<evidence type="ECO:0000256" key="10">
    <source>
        <dbReference type="ARBA" id="ARBA00049406"/>
    </source>
</evidence>
<proteinExistence type="inferred from homology"/>
<comment type="pathway">
    <text evidence="3">Carbohydrate biosynthesis; gluconeogenesis.</text>
</comment>
<dbReference type="Proteomes" id="UP000070121">
    <property type="component" value="Unassembled WGS sequence"/>
</dbReference>
<protein>
    <recommendedName>
        <fullName evidence="5">L-serine ammonia-lyase</fullName>
        <ecNumber evidence="5">4.3.1.17</ecNumber>
    </recommendedName>
</protein>
<evidence type="ECO:0000256" key="7">
    <source>
        <dbReference type="ARBA" id="ARBA00022490"/>
    </source>
</evidence>
<keyword evidence="7" id="KW-0963">Cytoplasm</keyword>
<comment type="caution">
    <text evidence="12">The sequence shown here is derived from an EMBL/GenBank/DDBJ whole genome shotgun (WGS) entry which is preliminary data.</text>
</comment>
<comment type="subcellular location">
    <subcellularLocation>
        <location evidence="2">Cytoplasm</location>
    </subcellularLocation>
</comment>
<dbReference type="OrthoDB" id="7773036at2759"/>
<evidence type="ECO:0000256" key="3">
    <source>
        <dbReference type="ARBA" id="ARBA00004742"/>
    </source>
</evidence>
<sequence>MDSLSSDSKKPWIQTPCITSASLSRAAGCNIYLKLENLQPSGSFKSRGIGNLMVRAAASAPPSQESHFYCSSGGNAGLACATSAIALNRKATIVVPMTTSPLMISKLRLLGADVRQIGANWAEADAHLREVMLGNDPAGVYVPPFDHSHVWDGAATIADELVSQLAAGSSSPGNEVKVDGIVCSVGGGGLLAGLAQGVSQNQWPGGSGKEPRLMAVETVGADSLNASVLAGEHVTLPGIKSIAGSLGAVRVAARAWEVARDTPGFQSVTVTDAEAALACVRFVDDAQLVVEVACGATIATAYNGALRKHFGAGMSDEEWARQNIVLIVCGGSNVTMEMLNGYRATYSDAS</sequence>
<evidence type="ECO:0000313" key="13">
    <source>
        <dbReference type="Proteomes" id="UP000070121"/>
    </source>
</evidence>
<evidence type="ECO:0000259" key="11">
    <source>
        <dbReference type="Pfam" id="PF00291"/>
    </source>
</evidence>
<dbReference type="Gene3D" id="3.40.50.1100">
    <property type="match status" value="2"/>
</dbReference>
<organism evidence="12 13">
    <name type="scientific">Colletotrichum salicis</name>
    <dbReference type="NCBI Taxonomy" id="1209931"/>
    <lineage>
        <taxon>Eukaryota</taxon>
        <taxon>Fungi</taxon>
        <taxon>Dikarya</taxon>
        <taxon>Ascomycota</taxon>
        <taxon>Pezizomycotina</taxon>
        <taxon>Sordariomycetes</taxon>
        <taxon>Hypocreomycetidae</taxon>
        <taxon>Glomerellales</taxon>
        <taxon>Glomerellaceae</taxon>
        <taxon>Colletotrichum</taxon>
        <taxon>Colletotrichum acutatum species complex</taxon>
    </lineage>
</organism>
<gene>
    <name evidence="12" type="ORF">CSAL01_06169</name>
</gene>
<dbReference type="GO" id="GO:0005737">
    <property type="term" value="C:cytoplasm"/>
    <property type="evidence" value="ECO:0007669"/>
    <property type="project" value="UniProtKB-SubCell"/>
</dbReference>
<evidence type="ECO:0000256" key="4">
    <source>
        <dbReference type="ARBA" id="ARBA00010869"/>
    </source>
</evidence>
<evidence type="ECO:0000313" key="12">
    <source>
        <dbReference type="EMBL" id="KXH62321.1"/>
    </source>
</evidence>
<evidence type="ECO:0000256" key="2">
    <source>
        <dbReference type="ARBA" id="ARBA00004496"/>
    </source>
</evidence>
<evidence type="ECO:0000256" key="9">
    <source>
        <dbReference type="ARBA" id="ARBA00023239"/>
    </source>
</evidence>
<dbReference type="PANTHER" id="PTHR48078:SF2">
    <property type="entry name" value="CATABOLIC L-SERINE_THREONINE DEHYDRATASE"/>
    <property type="match status" value="1"/>
</dbReference>
<dbReference type="GO" id="GO:0006094">
    <property type="term" value="P:gluconeogenesis"/>
    <property type="evidence" value="ECO:0007669"/>
    <property type="project" value="UniProtKB-KW"/>
</dbReference>
<comment type="similarity">
    <text evidence="4">Belongs to the serine/threonine dehydratase family.</text>
</comment>
<dbReference type="PROSITE" id="PS00165">
    <property type="entry name" value="DEHYDRATASE_SER_THR"/>
    <property type="match status" value="1"/>
</dbReference>
<dbReference type="GO" id="GO:0006567">
    <property type="term" value="P:L-threonine catabolic process"/>
    <property type="evidence" value="ECO:0007669"/>
    <property type="project" value="TreeGrafter"/>
</dbReference>
<evidence type="ECO:0000256" key="6">
    <source>
        <dbReference type="ARBA" id="ARBA00022432"/>
    </source>
</evidence>